<gene>
    <name evidence="2" type="ORF">Vretifemale_5486</name>
</gene>
<evidence type="ECO:0000313" key="2">
    <source>
        <dbReference type="EMBL" id="GIL75748.1"/>
    </source>
</evidence>
<comment type="caution">
    <text evidence="2">The sequence shown here is derived from an EMBL/GenBank/DDBJ whole genome shotgun (WGS) entry which is preliminary data.</text>
</comment>
<reference evidence="2" key="1">
    <citation type="journal article" date="2021" name="Proc. Natl. Acad. Sci. U.S.A.">
        <title>Three genomes in the algal genus Volvox reveal the fate of a haploid sex-determining region after a transition to homothallism.</title>
        <authorList>
            <person name="Yamamoto K."/>
            <person name="Hamaji T."/>
            <person name="Kawai-Toyooka H."/>
            <person name="Matsuzaki R."/>
            <person name="Takahashi F."/>
            <person name="Nishimura Y."/>
            <person name="Kawachi M."/>
            <person name="Noguchi H."/>
            <person name="Minakuchi Y."/>
            <person name="Umen J.G."/>
            <person name="Toyoda A."/>
            <person name="Nozaki H."/>
        </authorList>
    </citation>
    <scope>NUCLEOTIDE SEQUENCE</scope>
    <source>
        <strain evidence="2">NIES-3786</strain>
    </source>
</reference>
<dbReference type="Proteomes" id="UP000747110">
    <property type="component" value="Unassembled WGS sequence"/>
</dbReference>
<feature type="compositionally biased region" description="Acidic residues" evidence="1">
    <location>
        <begin position="23"/>
        <end position="33"/>
    </location>
</feature>
<dbReference type="AlphaFoldDB" id="A0A8J4C588"/>
<protein>
    <submittedName>
        <fullName evidence="2">Uncharacterized protein</fullName>
    </submittedName>
</protein>
<feature type="compositionally biased region" description="Basic residues" evidence="1">
    <location>
        <begin position="60"/>
        <end position="71"/>
    </location>
</feature>
<name>A0A8J4C588_9CHLO</name>
<sequence length="213" mass="23184">MAMLGLPAPVLRQPANQDVKVLDDEDEDEDDSDNGNKEQGRNGNGSGASEGPKQDQQVQHHNHNHNHRQQPKKVDILGGKAGGGVSRDRRPLWRQWHLDDILAGRPAEQVAPVINYQGVGAGEAPDLTLSQPVSRFGEIANKPLKVNSSPIGQGSDVSKRRQAPFSAAQHVGHRGMYFKTTYAVIDAVRWAAFVRGPSDCRAAVCGLLHQEIQ</sequence>
<feature type="region of interest" description="Disordered" evidence="1">
    <location>
        <begin position="1"/>
        <end position="88"/>
    </location>
</feature>
<accession>A0A8J4C588</accession>
<evidence type="ECO:0000313" key="3">
    <source>
        <dbReference type="Proteomes" id="UP000747110"/>
    </source>
</evidence>
<keyword evidence="3" id="KW-1185">Reference proteome</keyword>
<organism evidence="2 3">
    <name type="scientific">Volvox reticuliferus</name>
    <dbReference type="NCBI Taxonomy" id="1737510"/>
    <lineage>
        <taxon>Eukaryota</taxon>
        <taxon>Viridiplantae</taxon>
        <taxon>Chlorophyta</taxon>
        <taxon>core chlorophytes</taxon>
        <taxon>Chlorophyceae</taxon>
        <taxon>CS clade</taxon>
        <taxon>Chlamydomonadales</taxon>
        <taxon>Volvocaceae</taxon>
        <taxon>Volvox</taxon>
    </lineage>
</organism>
<proteinExistence type="predicted"/>
<evidence type="ECO:0000256" key="1">
    <source>
        <dbReference type="SAM" id="MobiDB-lite"/>
    </source>
</evidence>
<dbReference type="EMBL" id="BNCP01000007">
    <property type="protein sequence ID" value="GIL75748.1"/>
    <property type="molecule type" value="Genomic_DNA"/>
</dbReference>